<dbReference type="Proteomes" id="UP000234366">
    <property type="component" value="Chromosome"/>
</dbReference>
<protein>
    <submittedName>
        <fullName evidence="1">Uncharacterized protein</fullName>
    </submittedName>
</protein>
<evidence type="ECO:0000313" key="2">
    <source>
        <dbReference type="Proteomes" id="UP000234366"/>
    </source>
</evidence>
<sequence>MNLRKFELAASFLRHAQKAKYSEEEIKGAVSILHKEFYSLENAIESLTELAKVNEGAEEIEHRKPDDSEQLA</sequence>
<keyword evidence="2" id="KW-1185">Reference proteome</keyword>
<gene>
    <name evidence="1" type="ORF">CWD84_15710</name>
</gene>
<dbReference type="KEGG" id="bsia:CWD84_15710"/>
<dbReference type="AlphaFoldDB" id="A0AAI8HQ82"/>
<dbReference type="EMBL" id="CP025001">
    <property type="protein sequence ID" value="AUJ78170.1"/>
    <property type="molecule type" value="Genomic_DNA"/>
</dbReference>
<evidence type="ECO:0000313" key="1">
    <source>
        <dbReference type="EMBL" id="AUJ78170.1"/>
    </source>
</evidence>
<name>A0AAI8HQ82_9BACI</name>
<proteinExistence type="predicted"/>
<organism evidence="1 2">
    <name type="scientific">Bacillus siamensis</name>
    <dbReference type="NCBI Taxonomy" id="659243"/>
    <lineage>
        <taxon>Bacteria</taxon>
        <taxon>Bacillati</taxon>
        <taxon>Bacillota</taxon>
        <taxon>Bacilli</taxon>
        <taxon>Bacillales</taxon>
        <taxon>Bacillaceae</taxon>
        <taxon>Bacillus</taxon>
        <taxon>Bacillus amyloliquefaciens group</taxon>
    </lineage>
</organism>
<accession>A0AAI8HQ82</accession>
<reference evidence="1 2" key="1">
    <citation type="submission" date="2017-11" db="EMBL/GenBank/DDBJ databases">
        <title>Genome sequence and genome mining of multiple bioactive secondary metabolites from a deep sea-derived Bacillus siamensis SCSIO 05746.</title>
        <authorList>
            <person name="Pan H.-Q."/>
            <person name="Ju J.-H."/>
        </authorList>
    </citation>
    <scope>NUCLEOTIDE SEQUENCE [LARGE SCALE GENOMIC DNA]</scope>
    <source>
        <strain evidence="1 2">SCSIO 05746</strain>
    </source>
</reference>